<sequence>MTVNPIPDGYHSVTPYLVVDGAAEAIDWYARAFGATEIMRMAMPVPSGVERGDRIGHAEIKIGDSCVMLSDEWPDMNLRGPKARGGVTASLMIYVPDVDATFARALREGANEERAVQDQFYGDRSGTLVDPFGHRWMISTHVEDVTPEEMQRRMSAMEPA</sequence>
<dbReference type="PANTHER" id="PTHR34109:SF1">
    <property type="entry name" value="VOC DOMAIN-CONTAINING PROTEIN"/>
    <property type="match status" value="1"/>
</dbReference>
<dbReference type="Gene3D" id="3.30.720.120">
    <property type="match status" value="1"/>
</dbReference>
<dbReference type="InterPro" id="IPR004360">
    <property type="entry name" value="Glyas_Fos-R_dOase_dom"/>
</dbReference>
<dbReference type="PROSITE" id="PS51819">
    <property type="entry name" value="VOC"/>
    <property type="match status" value="1"/>
</dbReference>
<dbReference type="RefSeq" id="WP_380890810.1">
    <property type="nucleotide sequence ID" value="NZ_JBHUDY010000002.1"/>
</dbReference>
<evidence type="ECO:0000313" key="3">
    <source>
        <dbReference type="Proteomes" id="UP001597115"/>
    </source>
</evidence>
<keyword evidence="3" id="KW-1185">Reference proteome</keyword>
<dbReference type="PANTHER" id="PTHR34109">
    <property type="entry name" value="BNAUNNG04460D PROTEIN-RELATED"/>
    <property type="match status" value="1"/>
</dbReference>
<gene>
    <name evidence="2" type="ORF">ACFSCW_14835</name>
</gene>
<dbReference type="Proteomes" id="UP001597115">
    <property type="component" value="Unassembled WGS sequence"/>
</dbReference>
<evidence type="ECO:0000259" key="1">
    <source>
        <dbReference type="PROSITE" id="PS51819"/>
    </source>
</evidence>
<dbReference type="EMBL" id="JBHUDY010000002">
    <property type="protein sequence ID" value="MFD1613079.1"/>
    <property type="molecule type" value="Genomic_DNA"/>
</dbReference>
<reference evidence="3" key="1">
    <citation type="journal article" date="2019" name="Int. J. Syst. Evol. Microbiol.">
        <title>The Global Catalogue of Microorganisms (GCM) 10K type strain sequencing project: providing services to taxonomists for standard genome sequencing and annotation.</title>
        <authorList>
            <consortium name="The Broad Institute Genomics Platform"/>
            <consortium name="The Broad Institute Genome Sequencing Center for Infectious Disease"/>
            <person name="Wu L."/>
            <person name="Ma J."/>
        </authorList>
    </citation>
    <scope>NUCLEOTIDE SEQUENCE [LARGE SCALE GENOMIC DNA]</scope>
    <source>
        <strain evidence="3">CGMCC 1.16275</strain>
    </source>
</reference>
<comment type="caution">
    <text evidence="2">The sequence shown here is derived from an EMBL/GenBank/DDBJ whole genome shotgun (WGS) entry which is preliminary data.</text>
</comment>
<name>A0ABW4I510_9SPHN</name>
<dbReference type="CDD" id="cd07246">
    <property type="entry name" value="VOC_like"/>
    <property type="match status" value="1"/>
</dbReference>
<evidence type="ECO:0000313" key="2">
    <source>
        <dbReference type="EMBL" id="MFD1613079.1"/>
    </source>
</evidence>
<dbReference type="Gene3D" id="3.30.720.110">
    <property type="match status" value="1"/>
</dbReference>
<dbReference type="InterPro" id="IPR037523">
    <property type="entry name" value="VOC_core"/>
</dbReference>
<proteinExistence type="predicted"/>
<protein>
    <submittedName>
        <fullName evidence="2">VOC family protein</fullName>
    </submittedName>
</protein>
<dbReference type="InterPro" id="IPR029068">
    <property type="entry name" value="Glyas_Bleomycin-R_OHBP_Dase"/>
</dbReference>
<accession>A0ABW4I510</accession>
<dbReference type="SUPFAM" id="SSF54593">
    <property type="entry name" value="Glyoxalase/Bleomycin resistance protein/Dihydroxybiphenyl dioxygenase"/>
    <property type="match status" value="1"/>
</dbReference>
<organism evidence="2 3">
    <name type="scientific">Sphingomonas tabacisoli</name>
    <dbReference type="NCBI Taxonomy" id="2249466"/>
    <lineage>
        <taxon>Bacteria</taxon>
        <taxon>Pseudomonadati</taxon>
        <taxon>Pseudomonadota</taxon>
        <taxon>Alphaproteobacteria</taxon>
        <taxon>Sphingomonadales</taxon>
        <taxon>Sphingomonadaceae</taxon>
        <taxon>Sphingomonas</taxon>
    </lineage>
</organism>
<feature type="domain" description="VOC" evidence="1">
    <location>
        <begin position="9"/>
        <end position="141"/>
    </location>
</feature>
<dbReference type="Pfam" id="PF00903">
    <property type="entry name" value="Glyoxalase"/>
    <property type="match status" value="1"/>
</dbReference>